<feature type="domain" description="CENP-V/GFA" evidence="2">
    <location>
        <begin position="229"/>
        <end position="360"/>
    </location>
</feature>
<name>A0ABT5ZXP0_9ACTN</name>
<dbReference type="EMBL" id="JARJBC010000041">
    <property type="protein sequence ID" value="MDF3294264.1"/>
    <property type="molecule type" value="Genomic_DNA"/>
</dbReference>
<evidence type="ECO:0000313" key="4">
    <source>
        <dbReference type="Proteomes" id="UP001216579"/>
    </source>
</evidence>
<comment type="caution">
    <text evidence="3">The sequence shown here is derived from an EMBL/GenBank/DDBJ whole genome shotgun (WGS) entry which is preliminary data.</text>
</comment>
<keyword evidence="4" id="KW-1185">Reference proteome</keyword>
<evidence type="ECO:0008006" key="5">
    <source>
        <dbReference type="Google" id="ProtNLM"/>
    </source>
</evidence>
<protein>
    <recommendedName>
        <fullName evidence="5">Zinc-ribbon domain-containing protein</fullName>
    </recommendedName>
</protein>
<dbReference type="InterPro" id="IPR006913">
    <property type="entry name" value="CENP-V/GFA"/>
</dbReference>
<dbReference type="Proteomes" id="UP001216579">
    <property type="component" value="Unassembled WGS sequence"/>
</dbReference>
<dbReference type="InterPro" id="IPR000679">
    <property type="entry name" value="Znf_GATA"/>
</dbReference>
<dbReference type="PROSITE" id="PS50114">
    <property type="entry name" value="GATA_ZN_FINGER_2"/>
    <property type="match status" value="1"/>
</dbReference>
<proteinExistence type="predicted"/>
<organism evidence="3 4">
    <name type="scientific">Streptomyces silvisoli</name>
    <dbReference type="NCBI Taxonomy" id="3034235"/>
    <lineage>
        <taxon>Bacteria</taxon>
        <taxon>Bacillati</taxon>
        <taxon>Actinomycetota</taxon>
        <taxon>Actinomycetes</taxon>
        <taxon>Kitasatosporales</taxon>
        <taxon>Streptomycetaceae</taxon>
        <taxon>Streptomyces</taxon>
    </lineage>
</organism>
<reference evidence="3 4" key="1">
    <citation type="submission" date="2023-03" db="EMBL/GenBank/DDBJ databases">
        <title>Draft genome sequence of Streptomyces sp. RB6PN23 isolated from peat swamp forest in Thailand.</title>
        <authorList>
            <person name="Klaysubun C."/>
            <person name="Duangmal K."/>
        </authorList>
    </citation>
    <scope>NUCLEOTIDE SEQUENCE [LARGE SCALE GENOMIC DNA]</scope>
    <source>
        <strain evidence="3 4">RB6PN23</strain>
    </source>
</reference>
<gene>
    <name evidence="3" type="ORF">P3G67_34695</name>
</gene>
<dbReference type="RefSeq" id="WP_276097065.1">
    <property type="nucleotide sequence ID" value="NZ_JARJBC010000041.1"/>
</dbReference>
<accession>A0ABT5ZXP0</accession>
<evidence type="ECO:0000259" key="1">
    <source>
        <dbReference type="PROSITE" id="PS50114"/>
    </source>
</evidence>
<sequence>MPDTKNHRYPVRRTPAQAHTLAQKLGLEPLEAFPGWSKGWRCRCTRCGTVCTPRLGRVANGEVGPCRICGARAASARIATPEERAARMRARGYEPLEPYPGASTTWRCKHLPCGQIVQARYDTVMAGVGCCWDCGKSSRRLNPDSAVQVMRSAGYEPLEPFPGTGVNDKWRCRHLSCGQIVQAVHRRERAGNECCWACGRQKAIAALRLDHDSASLVMVMAGLEPLEPYPGHRAPWRCRCTRCGRQVTPTRAKVMSGGSGCRACGLRAAGARKRAAGAEQAVADMRAAGLEPLEIYPGADTPWHCRCTRCGDEVWPRLTTVRGGSGGCLDCGFEAAAAKQRADPRVAAADMRAAGFEPLEPYERSGIPWRCIHLLCCNEVRISLNAVRQKNGGCGHCRRTGFNRSRQAYVYVLQHPDLRAVKVGVTHVGTRRLAGFINRGWKIVGDPLCDESASDH</sequence>
<dbReference type="PROSITE" id="PS51891">
    <property type="entry name" value="CENP_V_GFA"/>
    <property type="match status" value="1"/>
</dbReference>
<evidence type="ECO:0000313" key="3">
    <source>
        <dbReference type="EMBL" id="MDF3294264.1"/>
    </source>
</evidence>
<evidence type="ECO:0000259" key="2">
    <source>
        <dbReference type="PROSITE" id="PS51891"/>
    </source>
</evidence>
<feature type="domain" description="GATA-type" evidence="1">
    <location>
        <begin position="239"/>
        <end position="266"/>
    </location>
</feature>